<dbReference type="GO" id="GO:0016020">
    <property type="term" value="C:membrane"/>
    <property type="evidence" value="ECO:0007669"/>
    <property type="project" value="UniProtKB-SubCell"/>
</dbReference>
<feature type="transmembrane region" description="Helical" evidence="5">
    <location>
        <begin position="20"/>
        <end position="38"/>
    </location>
</feature>
<feature type="transmembrane region" description="Helical" evidence="5">
    <location>
        <begin position="157"/>
        <end position="176"/>
    </location>
</feature>
<dbReference type="Gene3D" id="1.20.1250.20">
    <property type="entry name" value="MFS general substrate transporter like domains"/>
    <property type="match status" value="1"/>
</dbReference>
<sequence>MDFDSAILKEVGGFGRYQKIRVALFGFPCLVAALHAFLQVFSAGQSDHWCQSWQSEDCGTLNFTQVQCENLKKNISIPVTVSEDNQKSFEQCEKLNLTGIDFETAVGIVGENVSISWETIPCEDGWVHDRSIFPSTIVIDFQLVCDRSYLPNVAQSIYFTGQMMGMIVFGLASDIFGRRKSILLGYLCGSVLGIATSFSLNFWMYVILRFLTSAFLAGIGLNCFVLVNELVAPSKRVLSGNVMWIFYAVGYGVLAGSAKLIPNWRILQLVVSLPYIPLLILTFFFIPESPRWLVNQGRTNDAEKVMRKIAKVNDKVVREDFTLKNCIKDEIQDSSSLKGTFLDVVRSWIILLTMMNLSFNLIVQAFVYIGLSLSTSSLGIDPYISFVIIGAIEIPAYLSCVFVAECFGRKRATFGTLVLSGICCLATTVVPLGMPRAVVAIMGKFFITISYSVIVTWAVELIPTSLRSSGLSLLSMAAGFGAILSPVVLILGNTWTSLPVLLFGVMSIIAGVLCLLFPETKGKSLPSTVRETEGFYRECCLRSQRRRSTKN</sequence>
<organism evidence="7 8">
    <name type="scientific">Holothuria leucospilota</name>
    <name type="common">Black long sea cucumber</name>
    <name type="synonym">Mertensiothuria leucospilota</name>
    <dbReference type="NCBI Taxonomy" id="206669"/>
    <lineage>
        <taxon>Eukaryota</taxon>
        <taxon>Metazoa</taxon>
        <taxon>Echinodermata</taxon>
        <taxon>Eleutherozoa</taxon>
        <taxon>Echinozoa</taxon>
        <taxon>Holothuroidea</taxon>
        <taxon>Aspidochirotacea</taxon>
        <taxon>Aspidochirotida</taxon>
        <taxon>Holothuriidae</taxon>
        <taxon>Holothuria</taxon>
    </lineage>
</organism>
<evidence type="ECO:0000256" key="3">
    <source>
        <dbReference type="ARBA" id="ARBA00022989"/>
    </source>
</evidence>
<feature type="transmembrane region" description="Helical" evidence="5">
    <location>
        <begin position="210"/>
        <end position="232"/>
    </location>
</feature>
<comment type="caution">
    <text evidence="7">The sequence shown here is derived from an EMBL/GenBank/DDBJ whole genome shotgun (WGS) entry which is preliminary data.</text>
</comment>
<reference evidence="7" key="1">
    <citation type="submission" date="2021-10" db="EMBL/GenBank/DDBJ databases">
        <title>Tropical sea cucumber genome reveals ecological adaptation and Cuvierian tubules defense mechanism.</title>
        <authorList>
            <person name="Chen T."/>
        </authorList>
    </citation>
    <scope>NUCLEOTIDE SEQUENCE</scope>
    <source>
        <strain evidence="7">Nanhai2018</strain>
        <tissue evidence="7">Muscle</tissue>
    </source>
</reference>
<evidence type="ECO:0000256" key="2">
    <source>
        <dbReference type="ARBA" id="ARBA00022692"/>
    </source>
</evidence>
<evidence type="ECO:0000313" key="7">
    <source>
        <dbReference type="EMBL" id="KAJ8021298.1"/>
    </source>
</evidence>
<keyword evidence="4 5" id="KW-0472">Membrane</keyword>
<dbReference type="OrthoDB" id="3936150at2759"/>
<dbReference type="InterPro" id="IPR020846">
    <property type="entry name" value="MFS_dom"/>
</dbReference>
<evidence type="ECO:0000256" key="5">
    <source>
        <dbReference type="SAM" id="Phobius"/>
    </source>
</evidence>
<feature type="transmembrane region" description="Helical" evidence="5">
    <location>
        <begin position="383"/>
        <end position="407"/>
    </location>
</feature>
<feature type="domain" description="Major facilitator superfamily (MFS) profile" evidence="6">
    <location>
        <begin position="100"/>
        <end position="522"/>
    </location>
</feature>
<keyword evidence="8" id="KW-1185">Reference proteome</keyword>
<proteinExistence type="predicted"/>
<evidence type="ECO:0000256" key="4">
    <source>
        <dbReference type="ARBA" id="ARBA00023136"/>
    </source>
</evidence>
<dbReference type="Proteomes" id="UP001152320">
    <property type="component" value="Chromosome 21"/>
</dbReference>
<evidence type="ECO:0000259" key="6">
    <source>
        <dbReference type="PROSITE" id="PS50850"/>
    </source>
</evidence>
<dbReference type="GO" id="GO:0022857">
    <property type="term" value="F:transmembrane transporter activity"/>
    <property type="evidence" value="ECO:0007669"/>
    <property type="project" value="InterPro"/>
</dbReference>
<feature type="transmembrane region" description="Helical" evidence="5">
    <location>
        <begin position="183"/>
        <end position="204"/>
    </location>
</feature>
<dbReference type="InterPro" id="IPR036259">
    <property type="entry name" value="MFS_trans_sf"/>
</dbReference>
<evidence type="ECO:0000313" key="8">
    <source>
        <dbReference type="Proteomes" id="UP001152320"/>
    </source>
</evidence>
<comment type="subcellular location">
    <subcellularLocation>
        <location evidence="1">Membrane</location>
        <topology evidence="1">Multi-pass membrane protein</topology>
    </subcellularLocation>
</comment>
<feature type="transmembrane region" description="Helical" evidence="5">
    <location>
        <begin position="348"/>
        <end position="371"/>
    </location>
</feature>
<dbReference type="PANTHER" id="PTHR24064">
    <property type="entry name" value="SOLUTE CARRIER FAMILY 22 MEMBER"/>
    <property type="match status" value="1"/>
</dbReference>
<feature type="transmembrane region" description="Helical" evidence="5">
    <location>
        <begin position="267"/>
        <end position="286"/>
    </location>
</feature>
<keyword evidence="2 5" id="KW-0812">Transmembrane</keyword>
<dbReference type="InterPro" id="IPR005828">
    <property type="entry name" value="MFS_sugar_transport-like"/>
</dbReference>
<gene>
    <name evidence="7" type="ORF">HOLleu_38456</name>
</gene>
<dbReference type="PROSITE" id="PS50850">
    <property type="entry name" value="MFS"/>
    <property type="match status" value="1"/>
</dbReference>
<dbReference type="AlphaFoldDB" id="A0A9Q0YEK1"/>
<name>A0A9Q0YEK1_HOLLE</name>
<protein>
    <submittedName>
        <fullName evidence="7">Solute carrier family 22 member 6</fullName>
    </submittedName>
</protein>
<feature type="transmembrane region" description="Helical" evidence="5">
    <location>
        <begin position="438"/>
        <end position="459"/>
    </location>
</feature>
<accession>A0A9Q0YEK1</accession>
<evidence type="ECO:0000256" key="1">
    <source>
        <dbReference type="ARBA" id="ARBA00004141"/>
    </source>
</evidence>
<keyword evidence="3 5" id="KW-1133">Transmembrane helix</keyword>
<dbReference type="SUPFAM" id="SSF103473">
    <property type="entry name" value="MFS general substrate transporter"/>
    <property type="match status" value="1"/>
</dbReference>
<dbReference type="EMBL" id="JAIZAY010000021">
    <property type="protein sequence ID" value="KAJ8021298.1"/>
    <property type="molecule type" value="Genomic_DNA"/>
</dbReference>
<feature type="transmembrane region" description="Helical" evidence="5">
    <location>
        <begin position="471"/>
        <end position="492"/>
    </location>
</feature>
<dbReference type="Pfam" id="PF00083">
    <property type="entry name" value="Sugar_tr"/>
    <property type="match status" value="1"/>
</dbReference>
<feature type="transmembrane region" description="Helical" evidence="5">
    <location>
        <begin position="414"/>
        <end position="432"/>
    </location>
</feature>
<feature type="transmembrane region" description="Helical" evidence="5">
    <location>
        <begin position="498"/>
        <end position="517"/>
    </location>
</feature>